<keyword evidence="2" id="KW-1185">Reference proteome</keyword>
<name>A0A0Q9W102_DROVI</name>
<gene>
    <name evidence="1" type="primary">Dvir\GJ25589</name>
    <name evidence="1" type="ORF">Dvir_GJ25589</name>
</gene>
<sequence length="131" mass="15169">MDSSEAARIYMLTKNVNHLLKDQPAKEQIRNYTKERELGNNSRLLNSMDLHDRCETLLQEKEVRLTEDELADLSIRGIPNNIRKELKASLGGDRSISNIIIKQIQEDCANKISQFPQLREFSEHVAKQIKH</sequence>
<accession>A0A0Q9W102</accession>
<protein>
    <submittedName>
        <fullName evidence="1">Uncharacterized protein</fullName>
    </submittedName>
</protein>
<proteinExistence type="predicted"/>
<evidence type="ECO:0000313" key="2">
    <source>
        <dbReference type="Proteomes" id="UP000008792"/>
    </source>
</evidence>
<dbReference type="OrthoDB" id="10519521at2759"/>
<evidence type="ECO:0000313" key="1">
    <source>
        <dbReference type="EMBL" id="KRF78669.1"/>
    </source>
</evidence>
<organism evidence="1 2">
    <name type="scientific">Drosophila virilis</name>
    <name type="common">Fruit fly</name>
    <dbReference type="NCBI Taxonomy" id="7244"/>
    <lineage>
        <taxon>Eukaryota</taxon>
        <taxon>Metazoa</taxon>
        <taxon>Ecdysozoa</taxon>
        <taxon>Arthropoda</taxon>
        <taxon>Hexapoda</taxon>
        <taxon>Insecta</taxon>
        <taxon>Pterygota</taxon>
        <taxon>Neoptera</taxon>
        <taxon>Endopterygota</taxon>
        <taxon>Diptera</taxon>
        <taxon>Brachycera</taxon>
        <taxon>Muscomorpha</taxon>
        <taxon>Ephydroidea</taxon>
        <taxon>Drosophilidae</taxon>
        <taxon>Drosophila</taxon>
    </lineage>
</organism>
<dbReference type="InParanoid" id="A0A0Q9W102"/>
<dbReference type="Proteomes" id="UP000008792">
    <property type="component" value="Unassembled WGS sequence"/>
</dbReference>
<reference evidence="1 2" key="1">
    <citation type="journal article" date="2007" name="Nature">
        <title>Evolution of genes and genomes on the Drosophila phylogeny.</title>
        <authorList>
            <consortium name="Drosophila 12 Genomes Consortium"/>
            <person name="Clark A.G."/>
            <person name="Eisen M.B."/>
            <person name="Smith D.R."/>
            <person name="Bergman C.M."/>
            <person name="Oliver B."/>
            <person name="Markow T.A."/>
            <person name="Kaufman T.C."/>
            <person name="Kellis M."/>
            <person name="Gelbart W."/>
            <person name="Iyer V.N."/>
            <person name="Pollard D.A."/>
            <person name="Sackton T.B."/>
            <person name="Larracuente A.M."/>
            <person name="Singh N.D."/>
            <person name="Abad J.P."/>
            <person name="Abt D.N."/>
            <person name="Adryan B."/>
            <person name="Aguade M."/>
            <person name="Akashi H."/>
            <person name="Anderson W.W."/>
            <person name="Aquadro C.F."/>
            <person name="Ardell D.H."/>
            <person name="Arguello R."/>
            <person name="Artieri C.G."/>
            <person name="Barbash D.A."/>
            <person name="Barker D."/>
            <person name="Barsanti P."/>
            <person name="Batterham P."/>
            <person name="Batzoglou S."/>
            <person name="Begun D."/>
            <person name="Bhutkar A."/>
            <person name="Blanco E."/>
            <person name="Bosak S.A."/>
            <person name="Bradley R.K."/>
            <person name="Brand A.D."/>
            <person name="Brent M.R."/>
            <person name="Brooks A.N."/>
            <person name="Brown R.H."/>
            <person name="Butlin R.K."/>
            <person name="Caggese C."/>
            <person name="Calvi B.R."/>
            <person name="Bernardo de Carvalho A."/>
            <person name="Caspi A."/>
            <person name="Castrezana S."/>
            <person name="Celniker S.E."/>
            <person name="Chang J.L."/>
            <person name="Chapple C."/>
            <person name="Chatterji S."/>
            <person name="Chinwalla A."/>
            <person name="Civetta A."/>
            <person name="Clifton S.W."/>
            <person name="Comeron J.M."/>
            <person name="Costello J.C."/>
            <person name="Coyne J.A."/>
            <person name="Daub J."/>
            <person name="David R.G."/>
            <person name="Delcher A.L."/>
            <person name="Delehaunty K."/>
            <person name="Do C.B."/>
            <person name="Ebling H."/>
            <person name="Edwards K."/>
            <person name="Eickbush T."/>
            <person name="Evans J.D."/>
            <person name="Filipski A."/>
            <person name="Findeiss S."/>
            <person name="Freyhult E."/>
            <person name="Fulton L."/>
            <person name="Fulton R."/>
            <person name="Garcia A.C."/>
            <person name="Gardiner A."/>
            <person name="Garfield D.A."/>
            <person name="Garvin B.E."/>
            <person name="Gibson G."/>
            <person name="Gilbert D."/>
            <person name="Gnerre S."/>
            <person name="Godfrey J."/>
            <person name="Good R."/>
            <person name="Gotea V."/>
            <person name="Gravely B."/>
            <person name="Greenberg A.J."/>
            <person name="Griffiths-Jones S."/>
            <person name="Gross S."/>
            <person name="Guigo R."/>
            <person name="Gustafson E.A."/>
            <person name="Haerty W."/>
            <person name="Hahn M.W."/>
            <person name="Halligan D.L."/>
            <person name="Halpern A.L."/>
            <person name="Halter G.M."/>
            <person name="Han M.V."/>
            <person name="Heger A."/>
            <person name="Hillier L."/>
            <person name="Hinrichs A.S."/>
            <person name="Holmes I."/>
            <person name="Hoskins R.A."/>
            <person name="Hubisz M.J."/>
            <person name="Hultmark D."/>
            <person name="Huntley M.A."/>
            <person name="Jaffe D.B."/>
            <person name="Jagadeeshan S."/>
            <person name="Jeck W.R."/>
            <person name="Johnson J."/>
            <person name="Jones C.D."/>
            <person name="Jordan W.C."/>
            <person name="Karpen G.H."/>
            <person name="Kataoka E."/>
            <person name="Keightley P.D."/>
            <person name="Kheradpour P."/>
            <person name="Kirkness E.F."/>
            <person name="Koerich L.B."/>
            <person name="Kristiansen K."/>
            <person name="Kudrna D."/>
            <person name="Kulathinal R.J."/>
            <person name="Kumar S."/>
            <person name="Kwok R."/>
            <person name="Lander E."/>
            <person name="Langley C.H."/>
            <person name="Lapoint R."/>
            <person name="Lazzaro B.P."/>
            <person name="Lee S.J."/>
            <person name="Levesque L."/>
            <person name="Li R."/>
            <person name="Lin C.F."/>
            <person name="Lin M.F."/>
            <person name="Lindblad-Toh K."/>
            <person name="Llopart A."/>
            <person name="Long M."/>
            <person name="Low L."/>
            <person name="Lozovsky E."/>
            <person name="Lu J."/>
            <person name="Luo M."/>
            <person name="Machado C.A."/>
            <person name="Makalowski W."/>
            <person name="Marzo M."/>
            <person name="Matsuda M."/>
            <person name="Matzkin L."/>
            <person name="McAllister B."/>
            <person name="McBride C.S."/>
            <person name="McKernan B."/>
            <person name="McKernan K."/>
            <person name="Mendez-Lago M."/>
            <person name="Minx P."/>
            <person name="Mollenhauer M.U."/>
            <person name="Montooth K."/>
            <person name="Mount S.M."/>
            <person name="Mu X."/>
            <person name="Myers E."/>
            <person name="Negre B."/>
            <person name="Newfeld S."/>
            <person name="Nielsen R."/>
            <person name="Noor M.A."/>
            <person name="O'Grady P."/>
            <person name="Pachter L."/>
            <person name="Papaceit M."/>
            <person name="Parisi M.J."/>
            <person name="Parisi M."/>
            <person name="Parts L."/>
            <person name="Pedersen J.S."/>
            <person name="Pesole G."/>
            <person name="Phillippy A.M."/>
            <person name="Ponting C.P."/>
            <person name="Pop M."/>
            <person name="Porcelli D."/>
            <person name="Powell J.R."/>
            <person name="Prohaska S."/>
            <person name="Pruitt K."/>
            <person name="Puig M."/>
            <person name="Quesneville H."/>
            <person name="Ram K.R."/>
            <person name="Rand D."/>
            <person name="Rasmussen M.D."/>
            <person name="Reed L.K."/>
            <person name="Reenan R."/>
            <person name="Reily A."/>
            <person name="Remington K.A."/>
            <person name="Rieger T.T."/>
            <person name="Ritchie M.G."/>
            <person name="Robin C."/>
            <person name="Rogers Y.H."/>
            <person name="Rohde C."/>
            <person name="Rozas J."/>
            <person name="Rubenfield M.J."/>
            <person name="Ruiz A."/>
            <person name="Russo S."/>
            <person name="Salzberg S.L."/>
            <person name="Sanchez-Gracia A."/>
            <person name="Saranga D.J."/>
            <person name="Sato H."/>
            <person name="Schaeffer S.W."/>
            <person name="Schatz M.C."/>
            <person name="Schlenke T."/>
            <person name="Schwartz R."/>
            <person name="Segarra C."/>
            <person name="Singh R.S."/>
            <person name="Sirot L."/>
            <person name="Sirota M."/>
            <person name="Sisneros N.B."/>
            <person name="Smith C.D."/>
            <person name="Smith T.F."/>
            <person name="Spieth J."/>
            <person name="Stage D.E."/>
            <person name="Stark A."/>
            <person name="Stephan W."/>
            <person name="Strausberg R.L."/>
            <person name="Strempel S."/>
            <person name="Sturgill D."/>
            <person name="Sutton G."/>
            <person name="Sutton G.G."/>
            <person name="Tao W."/>
            <person name="Teichmann S."/>
            <person name="Tobari Y.N."/>
            <person name="Tomimura Y."/>
            <person name="Tsolas J.M."/>
            <person name="Valente V.L."/>
            <person name="Venter E."/>
            <person name="Venter J.C."/>
            <person name="Vicario S."/>
            <person name="Vieira F.G."/>
            <person name="Vilella A.J."/>
            <person name="Villasante A."/>
            <person name="Walenz B."/>
            <person name="Wang J."/>
            <person name="Wasserman M."/>
            <person name="Watts T."/>
            <person name="Wilson D."/>
            <person name="Wilson R.K."/>
            <person name="Wing R.A."/>
            <person name="Wolfner M.F."/>
            <person name="Wong A."/>
            <person name="Wong G.K."/>
            <person name="Wu C.I."/>
            <person name="Wu G."/>
            <person name="Yamamoto D."/>
            <person name="Yang H.P."/>
            <person name="Yang S.P."/>
            <person name="Yorke J.A."/>
            <person name="Yoshida K."/>
            <person name="Zdobnov E."/>
            <person name="Zhang P."/>
            <person name="Zhang Y."/>
            <person name="Zimin A.V."/>
            <person name="Baldwin J."/>
            <person name="Abdouelleil A."/>
            <person name="Abdulkadir J."/>
            <person name="Abebe A."/>
            <person name="Abera B."/>
            <person name="Abreu J."/>
            <person name="Acer S.C."/>
            <person name="Aftuck L."/>
            <person name="Alexander A."/>
            <person name="An P."/>
            <person name="Anderson E."/>
            <person name="Anderson S."/>
            <person name="Arachi H."/>
            <person name="Azer M."/>
            <person name="Bachantsang P."/>
            <person name="Barry A."/>
            <person name="Bayul T."/>
            <person name="Berlin A."/>
            <person name="Bessette D."/>
            <person name="Bloom T."/>
            <person name="Blye J."/>
            <person name="Boguslavskiy L."/>
            <person name="Bonnet C."/>
            <person name="Boukhgalter B."/>
            <person name="Bourzgui I."/>
            <person name="Brown A."/>
            <person name="Cahill P."/>
            <person name="Channer S."/>
            <person name="Cheshatsang Y."/>
            <person name="Chuda L."/>
            <person name="Citroen M."/>
            <person name="Collymore A."/>
            <person name="Cooke P."/>
            <person name="Costello M."/>
            <person name="D'Aco K."/>
            <person name="Daza R."/>
            <person name="De Haan G."/>
            <person name="DeGray S."/>
            <person name="DeMaso C."/>
            <person name="Dhargay N."/>
            <person name="Dooley K."/>
            <person name="Dooley E."/>
            <person name="Doricent M."/>
            <person name="Dorje P."/>
            <person name="Dorjee K."/>
            <person name="Dupes A."/>
            <person name="Elong R."/>
            <person name="Falk J."/>
            <person name="Farina A."/>
            <person name="Faro S."/>
            <person name="Ferguson D."/>
            <person name="Fisher S."/>
            <person name="Foley C.D."/>
            <person name="Franke A."/>
            <person name="Friedrich D."/>
            <person name="Gadbois L."/>
            <person name="Gearin G."/>
            <person name="Gearin C.R."/>
            <person name="Giannoukos G."/>
            <person name="Goode T."/>
            <person name="Graham J."/>
            <person name="Grandbois E."/>
            <person name="Grewal S."/>
            <person name="Gyaltsen K."/>
            <person name="Hafez N."/>
            <person name="Hagos B."/>
            <person name="Hall J."/>
            <person name="Henson C."/>
            <person name="Hollinger A."/>
            <person name="Honan T."/>
            <person name="Huard M.D."/>
            <person name="Hughes L."/>
            <person name="Hurhula B."/>
            <person name="Husby M.E."/>
            <person name="Kamat A."/>
            <person name="Kanga B."/>
            <person name="Kashin S."/>
            <person name="Khazanovich D."/>
            <person name="Kisner P."/>
            <person name="Lance K."/>
            <person name="Lara M."/>
            <person name="Lee W."/>
            <person name="Lennon N."/>
            <person name="Letendre F."/>
            <person name="LeVine R."/>
            <person name="Lipovsky A."/>
            <person name="Liu X."/>
            <person name="Liu J."/>
            <person name="Liu S."/>
            <person name="Lokyitsang T."/>
            <person name="Lokyitsang Y."/>
            <person name="Lubonja R."/>
            <person name="Lui A."/>
            <person name="MacDonald P."/>
            <person name="Magnisalis V."/>
            <person name="Maru K."/>
            <person name="Matthews C."/>
            <person name="McCusker W."/>
            <person name="McDonough S."/>
            <person name="Mehta T."/>
            <person name="Meldrim J."/>
            <person name="Meneus L."/>
            <person name="Mihai O."/>
            <person name="Mihalev A."/>
            <person name="Mihova T."/>
            <person name="Mittelman R."/>
            <person name="Mlenga V."/>
            <person name="Montmayeur A."/>
            <person name="Mulrain L."/>
            <person name="Navidi A."/>
            <person name="Naylor J."/>
            <person name="Negash T."/>
            <person name="Nguyen T."/>
            <person name="Nguyen N."/>
            <person name="Nicol R."/>
            <person name="Norbu C."/>
            <person name="Norbu N."/>
            <person name="Novod N."/>
            <person name="O'Neill B."/>
            <person name="Osman S."/>
            <person name="Markiewicz E."/>
            <person name="Oyono O.L."/>
            <person name="Patti C."/>
            <person name="Phunkhang P."/>
            <person name="Pierre F."/>
            <person name="Priest M."/>
            <person name="Raghuraman S."/>
            <person name="Rege F."/>
            <person name="Reyes R."/>
            <person name="Rise C."/>
            <person name="Rogov P."/>
            <person name="Ross K."/>
            <person name="Ryan E."/>
            <person name="Settipalli S."/>
            <person name="Shea T."/>
            <person name="Sherpa N."/>
            <person name="Shi L."/>
            <person name="Shih D."/>
            <person name="Sparrow T."/>
            <person name="Spaulding J."/>
            <person name="Stalker J."/>
            <person name="Stange-Thomann N."/>
            <person name="Stavropoulos S."/>
            <person name="Stone C."/>
            <person name="Strader C."/>
            <person name="Tesfaye S."/>
            <person name="Thomson T."/>
            <person name="Thoulutsang Y."/>
            <person name="Thoulutsang D."/>
            <person name="Topham K."/>
            <person name="Topping I."/>
            <person name="Tsamla T."/>
            <person name="Vassiliev H."/>
            <person name="Vo A."/>
            <person name="Wangchuk T."/>
            <person name="Wangdi T."/>
            <person name="Weiand M."/>
            <person name="Wilkinson J."/>
            <person name="Wilson A."/>
            <person name="Yadav S."/>
            <person name="Young G."/>
            <person name="Yu Q."/>
            <person name="Zembek L."/>
            <person name="Zhong D."/>
            <person name="Zimmer A."/>
            <person name="Zwirko Z."/>
            <person name="Jaffe D.B."/>
            <person name="Alvarez P."/>
            <person name="Brockman W."/>
            <person name="Butler J."/>
            <person name="Chin C."/>
            <person name="Gnerre S."/>
            <person name="Grabherr M."/>
            <person name="Kleber M."/>
            <person name="Mauceli E."/>
            <person name="MacCallum I."/>
        </authorList>
    </citation>
    <scope>NUCLEOTIDE SEQUENCE [LARGE SCALE GENOMIC DNA]</scope>
    <source>
        <strain evidence="2">Tucson 15010-1051.87</strain>
    </source>
</reference>
<dbReference type="AlphaFoldDB" id="A0A0Q9W102"/>
<dbReference type="EMBL" id="CH940652">
    <property type="protein sequence ID" value="KRF78669.1"/>
    <property type="molecule type" value="Genomic_DNA"/>
</dbReference>